<dbReference type="InterPro" id="IPR050987">
    <property type="entry name" value="AtrR-like"/>
</dbReference>
<proteinExistence type="predicted"/>
<reference evidence="2" key="1">
    <citation type="submission" date="2021-10" db="EMBL/GenBank/DDBJ databases">
        <authorList>
            <person name="Piombo E."/>
        </authorList>
    </citation>
    <scope>NUCLEOTIDE SEQUENCE</scope>
</reference>
<evidence type="ECO:0008006" key="4">
    <source>
        <dbReference type="Google" id="ProtNLM"/>
    </source>
</evidence>
<dbReference type="AlphaFoldDB" id="A0A9P0EN03"/>
<accession>A0A9P0EN03</accession>
<dbReference type="PANTHER" id="PTHR46910">
    <property type="entry name" value="TRANSCRIPTION FACTOR PDR1"/>
    <property type="match status" value="1"/>
</dbReference>
<evidence type="ECO:0000256" key="1">
    <source>
        <dbReference type="ARBA" id="ARBA00023242"/>
    </source>
</evidence>
<dbReference type="EMBL" id="CABFOC020000074">
    <property type="protein sequence ID" value="CAH0057186.1"/>
    <property type="molecule type" value="Genomic_DNA"/>
</dbReference>
<keyword evidence="3" id="KW-1185">Reference proteome</keyword>
<dbReference type="CDD" id="cd12148">
    <property type="entry name" value="fungal_TF_MHR"/>
    <property type="match status" value="1"/>
</dbReference>
<protein>
    <recommendedName>
        <fullName evidence="4">Transcription factor domain-containing protein</fullName>
    </recommendedName>
</protein>
<sequence>MTDRPGLLLTSKQAFILEDPPEGDQAQTETYLITGSATTSPLSAAAVGNAAAESPFFELLASQTETAITIHLGLLTTLLVAVPSLPAAAIANKCIDLYTRYVLGAFPLCHEATIRATASRFLIPLSASENHAENRALVSLCFLADSEHERIGAFRSITLLTALCAAVSCVVPETLLPSKHIVAPLFLRASRETLRIYEDYDLEHPDSSSLGIRHFFSSAIQSATGLYGAAFHFLNQAGLVAMKMRLYDERSLKGLDPVEETLLRNTFWQLYVCDQTALVMKGRPVVIHEPLFETEFTVQTHSQTAVPLLLHDEYSNGIRLEESLSTGFHIICRLWTMAARVIRGMELLSGKKAPDAVIIDMERRSDAVARLSAVYFEVITLSSELPATSAAGLLDDSSPNSYHRDADQHLLEILQRQRTSYLLTLYSIKAFVLNTAIHCNMPEVVGMNAEPMTLFMKQIELANDFLHSLESVPFVHLQTEGEHCSEKIRRIGSVLLKITHDATDEVVKTRANQCAERLVDMLARLNSKASDILVQQMDL</sequence>
<comment type="caution">
    <text evidence="2">The sequence shown here is derived from an EMBL/GenBank/DDBJ whole genome shotgun (WGS) entry which is preliminary data.</text>
</comment>
<evidence type="ECO:0000313" key="2">
    <source>
        <dbReference type="EMBL" id="CAH0057186.1"/>
    </source>
</evidence>
<dbReference type="PANTHER" id="PTHR46910:SF1">
    <property type="entry name" value="MISCELLANEOUS ZN(II)2CYS6 TRANSCRIPTION FACTOR (EUROFUNG)-RELATED"/>
    <property type="match status" value="1"/>
</dbReference>
<name>A0A9P0EN03_9HYPO</name>
<dbReference type="GO" id="GO:0003700">
    <property type="term" value="F:DNA-binding transcription factor activity"/>
    <property type="evidence" value="ECO:0007669"/>
    <property type="project" value="InterPro"/>
</dbReference>
<dbReference type="OrthoDB" id="2283488at2759"/>
<dbReference type="Proteomes" id="UP000775872">
    <property type="component" value="Unassembled WGS sequence"/>
</dbReference>
<evidence type="ECO:0000313" key="3">
    <source>
        <dbReference type="Proteomes" id="UP000775872"/>
    </source>
</evidence>
<keyword evidence="1" id="KW-0539">Nucleus</keyword>
<gene>
    <name evidence="2" type="ORF">CSOL1703_00006959</name>
</gene>
<organism evidence="2 3">
    <name type="scientific">Clonostachys solani</name>
    <dbReference type="NCBI Taxonomy" id="160281"/>
    <lineage>
        <taxon>Eukaryota</taxon>
        <taxon>Fungi</taxon>
        <taxon>Dikarya</taxon>
        <taxon>Ascomycota</taxon>
        <taxon>Pezizomycotina</taxon>
        <taxon>Sordariomycetes</taxon>
        <taxon>Hypocreomycetidae</taxon>
        <taxon>Hypocreales</taxon>
        <taxon>Bionectriaceae</taxon>
        <taxon>Clonostachys</taxon>
    </lineage>
</organism>